<gene>
    <name evidence="2" type="ORF">PVAP13_1NG557700</name>
</gene>
<evidence type="ECO:0008006" key="4">
    <source>
        <dbReference type="Google" id="ProtNLM"/>
    </source>
</evidence>
<dbReference type="EMBL" id="CM029038">
    <property type="protein sequence ID" value="KAG2654955.1"/>
    <property type="molecule type" value="Genomic_DNA"/>
</dbReference>
<dbReference type="SUPFAM" id="SSF46689">
    <property type="entry name" value="Homeodomain-like"/>
    <property type="match status" value="1"/>
</dbReference>
<evidence type="ECO:0000313" key="2">
    <source>
        <dbReference type="EMBL" id="KAG2654955.1"/>
    </source>
</evidence>
<keyword evidence="3" id="KW-1185">Reference proteome</keyword>
<evidence type="ECO:0000256" key="1">
    <source>
        <dbReference type="SAM" id="MobiDB-lite"/>
    </source>
</evidence>
<accession>A0A8T0X687</accession>
<reference evidence="2" key="1">
    <citation type="submission" date="2020-05" db="EMBL/GenBank/DDBJ databases">
        <title>WGS assembly of Panicum virgatum.</title>
        <authorList>
            <person name="Lovell J.T."/>
            <person name="Jenkins J."/>
            <person name="Shu S."/>
            <person name="Juenger T.E."/>
            <person name="Schmutz J."/>
        </authorList>
    </citation>
    <scope>NUCLEOTIDE SEQUENCE</scope>
    <source>
        <strain evidence="2">AP13</strain>
    </source>
</reference>
<organism evidence="2 3">
    <name type="scientific">Panicum virgatum</name>
    <name type="common">Blackwell switchgrass</name>
    <dbReference type="NCBI Taxonomy" id="38727"/>
    <lineage>
        <taxon>Eukaryota</taxon>
        <taxon>Viridiplantae</taxon>
        <taxon>Streptophyta</taxon>
        <taxon>Embryophyta</taxon>
        <taxon>Tracheophyta</taxon>
        <taxon>Spermatophyta</taxon>
        <taxon>Magnoliopsida</taxon>
        <taxon>Liliopsida</taxon>
        <taxon>Poales</taxon>
        <taxon>Poaceae</taxon>
        <taxon>PACMAD clade</taxon>
        <taxon>Panicoideae</taxon>
        <taxon>Panicodae</taxon>
        <taxon>Paniceae</taxon>
        <taxon>Panicinae</taxon>
        <taxon>Panicum</taxon>
        <taxon>Panicum sect. Hiantes</taxon>
    </lineage>
</organism>
<feature type="compositionally biased region" description="Polar residues" evidence="1">
    <location>
        <begin position="920"/>
        <end position="934"/>
    </location>
</feature>
<dbReference type="AlphaFoldDB" id="A0A8T0X687"/>
<protein>
    <recommendedName>
        <fullName evidence="4">Myb-like domain-containing protein</fullName>
    </recommendedName>
</protein>
<name>A0A8T0X687_PANVG</name>
<dbReference type="CDD" id="cd11660">
    <property type="entry name" value="SANT_TRF"/>
    <property type="match status" value="1"/>
</dbReference>
<dbReference type="Gene3D" id="1.10.10.60">
    <property type="entry name" value="Homeodomain-like"/>
    <property type="match status" value="1"/>
</dbReference>
<feature type="region of interest" description="Disordered" evidence="1">
    <location>
        <begin position="765"/>
        <end position="785"/>
    </location>
</feature>
<feature type="region of interest" description="Disordered" evidence="1">
    <location>
        <begin position="911"/>
        <end position="934"/>
    </location>
</feature>
<feature type="compositionally biased region" description="Polar residues" evidence="1">
    <location>
        <begin position="315"/>
        <end position="333"/>
    </location>
</feature>
<feature type="region of interest" description="Disordered" evidence="1">
    <location>
        <begin position="314"/>
        <end position="333"/>
    </location>
</feature>
<evidence type="ECO:0000313" key="3">
    <source>
        <dbReference type="Proteomes" id="UP000823388"/>
    </source>
</evidence>
<dbReference type="Proteomes" id="UP000823388">
    <property type="component" value="Chromosome 1N"/>
</dbReference>
<sequence length="934" mass="103246">MKKNCGLILYNSLSFFITFRSTFHNLFQHNFTTIAGTLLTVTACHLSLCSEHRWNKFDTVGRLYFPVSITFAHFRMTSKIMITYKRKRVTSQDHTADDTVFDSSPATSSNVVASNLPPKFEEHAENTISNEDNFFTPVKQQRLSMQNSIKEECEPDGGQNELHVSSPQKELPEIYSAMIITAAAQSELLQCSEDTNNQIPVSSSVCGLMYADGTVGQTKDPNTSAIVETNSHNLPESTMGSRQCKNRFSPLLTFRRRAKKKINLDEPTEEICSPDNEKQCSTLTCSQPSSSINGIPLLKYTAGDPLDTEDKVASVRSTGLSTQAEHTPEQESSQIVKSSVQPMVPQSADHGNQNMTLEGDGTPVSKFTCVQEVREQDATVEDSSKTLPITIEAPNIIDMQGEGHGIGQTTLQQLPRENLNVSWLKPTNKSAAEDVPESQGSTKNIAFIVLDDDSDERGKEIENSEALDQGLHQNKRGLIDLNCAELRQEGSLHLGDSSIQKLTDQDLDGSARKQMSQPIERMFFTKEKDTIHGKQQQHEESSTMHTSYSNLFDLTPPWNAGSLKGPRSLPSELKFRIMDKAPEFSLDLSLDSFHDKRVPTLRSGKLFLGGTSSISHKLTERLGTYSYSRHSAPWSEEELDFLWIGVRRYGVNNWNAMLRDTRLRFSNSRMPEDLAKQWGKEQKKLLTSGLGPAAPLHIAEDYLSRASCSGCSKSPFLGAQTDLSLGDVYLRNARASERGQHHLLSLGMLNLHGIDGGPRNLSLGGFPGASSSYGRSGGRRRRASKLQKSYYDSKSAWFQQPSERAPQFLPVNQQPINSLPQWLIKEAETSSSRIDREMWPSLAPAPGHSAAEAPRDSLRGNLFSDDLKPHVLPDASLKLAMRRNADWRSFSKRLFQAGDAMDQTRGTAAAAIAGANGATPSDTGASSEETVSDS</sequence>
<proteinExistence type="predicted"/>
<dbReference type="InterPro" id="IPR009057">
    <property type="entry name" value="Homeodomain-like_sf"/>
</dbReference>
<comment type="caution">
    <text evidence="2">The sequence shown here is derived from an EMBL/GenBank/DDBJ whole genome shotgun (WGS) entry which is preliminary data.</text>
</comment>